<sequence>MAEDSESLTQKPTASKSKHTEFNGDFSAWTGDAGVSFACIQQHSIKNEDRIFLHSTPVEGVCDAVAAVFDGHNSSAAADYASENLLRELCKQCDRLLAASEVEAQRKASPKDDAIRAVSRAAAGKFRPDSSIWPCYMDDAVRETFKE</sequence>
<feature type="region of interest" description="Disordered" evidence="1">
    <location>
        <begin position="1"/>
        <end position="22"/>
    </location>
</feature>
<dbReference type="AlphaFoldDB" id="A0AAE0BJ06"/>
<dbReference type="Proteomes" id="UP001190700">
    <property type="component" value="Unassembled WGS sequence"/>
</dbReference>
<dbReference type="Gene3D" id="3.60.40.10">
    <property type="entry name" value="PPM-type phosphatase domain"/>
    <property type="match status" value="1"/>
</dbReference>
<gene>
    <name evidence="2" type="ORF">CYMTET_53318</name>
</gene>
<dbReference type="InterPro" id="IPR036457">
    <property type="entry name" value="PPM-type-like_dom_sf"/>
</dbReference>
<reference evidence="2 3" key="1">
    <citation type="journal article" date="2015" name="Genome Biol. Evol.">
        <title>Comparative Genomics of a Bacterivorous Green Alga Reveals Evolutionary Causalities and Consequences of Phago-Mixotrophic Mode of Nutrition.</title>
        <authorList>
            <person name="Burns J.A."/>
            <person name="Paasch A."/>
            <person name="Narechania A."/>
            <person name="Kim E."/>
        </authorList>
    </citation>
    <scope>NUCLEOTIDE SEQUENCE [LARGE SCALE GENOMIC DNA]</scope>
    <source>
        <strain evidence="2 3">PLY_AMNH</strain>
    </source>
</reference>
<evidence type="ECO:0000256" key="1">
    <source>
        <dbReference type="SAM" id="MobiDB-lite"/>
    </source>
</evidence>
<feature type="non-terminal residue" evidence="2">
    <location>
        <position position="147"/>
    </location>
</feature>
<evidence type="ECO:0000313" key="3">
    <source>
        <dbReference type="Proteomes" id="UP001190700"/>
    </source>
</evidence>
<dbReference type="SUPFAM" id="SSF81606">
    <property type="entry name" value="PP2C-like"/>
    <property type="match status" value="1"/>
</dbReference>
<comment type="caution">
    <text evidence="2">The sequence shown here is derived from an EMBL/GenBank/DDBJ whole genome shotgun (WGS) entry which is preliminary data.</text>
</comment>
<name>A0AAE0BJ06_9CHLO</name>
<accession>A0AAE0BJ06</accession>
<evidence type="ECO:0000313" key="2">
    <source>
        <dbReference type="EMBL" id="KAK3236547.1"/>
    </source>
</evidence>
<dbReference type="EMBL" id="LGRX02034983">
    <property type="protein sequence ID" value="KAK3236547.1"/>
    <property type="molecule type" value="Genomic_DNA"/>
</dbReference>
<proteinExistence type="predicted"/>
<keyword evidence="3" id="KW-1185">Reference proteome</keyword>
<organism evidence="2 3">
    <name type="scientific">Cymbomonas tetramitiformis</name>
    <dbReference type="NCBI Taxonomy" id="36881"/>
    <lineage>
        <taxon>Eukaryota</taxon>
        <taxon>Viridiplantae</taxon>
        <taxon>Chlorophyta</taxon>
        <taxon>Pyramimonadophyceae</taxon>
        <taxon>Pyramimonadales</taxon>
        <taxon>Pyramimonadaceae</taxon>
        <taxon>Cymbomonas</taxon>
    </lineage>
</organism>
<protein>
    <submittedName>
        <fullName evidence="2">Uncharacterized protein</fullName>
    </submittedName>
</protein>